<evidence type="ECO:0000313" key="2">
    <source>
        <dbReference type="EMBL" id="VVC94798.1"/>
    </source>
</evidence>
<evidence type="ECO:0000313" key="3">
    <source>
        <dbReference type="Proteomes" id="UP000324832"/>
    </source>
</evidence>
<reference evidence="2 3" key="1">
    <citation type="submission" date="2017-07" db="EMBL/GenBank/DDBJ databases">
        <authorList>
            <person name="Talla V."/>
            <person name="Backstrom N."/>
        </authorList>
    </citation>
    <scope>NUCLEOTIDE SEQUENCE [LARGE SCALE GENOMIC DNA]</scope>
</reference>
<organism evidence="2 3">
    <name type="scientific">Leptidea sinapis</name>
    <dbReference type="NCBI Taxonomy" id="189913"/>
    <lineage>
        <taxon>Eukaryota</taxon>
        <taxon>Metazoa</taxon>
        <taxon>Ecdysozoa</taxon>
        <taxon>Arthropoda</taxon>
        <taxon>Hexapoda</taxon>
        <taxon>Insecta</taxon>
        <taxon>Pterygota</taxon>
        <taxon>Neoptera</taxon>
        <taxon>Endopterygota</taxon>
        <taxon>Lepidoptera</taxon>
        <taxon>Glossata</taxon>
        <taxon>Ditrysia</taxon>
        <taxon>Papilionoidea</taxon>
        <taxon>Pieridae</taxon>
        <taxon>Dismorphiinae</taxon>
        <taxon>Leptidea</taxon>
    </lineage>
</organism>
<feature type="compositionally biased region" description="Basic residues" evidence="1">
    <location>
        <begin position="291"/>
        <end position="304"/>
    </location>
</feature>
<gene>
    <name evidence="2" type="ORF">LSINAPIS_LOCUS6672</name>
</gene>
<dbReference type="Proteomes" id="UP000324832">
    <property type="component" value="Unassembled WGS sequence"/>
</dbReference>
<feature type="region of interest" description="Disordered" evidence="1">
    <location>
        <begin position="82"/>
        <end position="143"/>
    </location>
</feature>
<feature type="compositionally biased region" description="Basic and acidic residues" evidence="1">
    <location>
        <begin position="31"/>
        <end position="43"/>
    </location>
</feature>
<dbReference type="AlphaFoldDB" id="A0A5E4QAL6"/>
<feature type="compositionally biased region" description="Polar residues" evidence="1">
    <location>
        <begin position="113"/>
        <end position="143"/>
    </location>
</feature>
<feature type="region of interest" description="Disordered" evidence="1">
    <location>
        <begin position="1"/>
        <end position="63"/>
    </location>
</feature>
<sequence>MNSGQFIKQEIIEETDENKPDTSDCLQTSKFKMENEVFIKQEIEQEPDENEEDVSATRDEASNEVCDRFNVELSNPCYKSEIKLNQSGNFKRPQRRDPDKKSHSNNIDETKTSDAAGSSKGQNTVNADEISHSSASEKTSNQFGDLKGQKIIHNGEKPHSCDVCDKPTEFNDQEEPDICSNRLRENVIRLMNEDAKHSNVTRDEASNELRDYITIELSNPCDKSEIKLNQSGNLKRPQRRHPDKKSHSNNINETKSSDVSGSSKGQNTVNADEISHSSASEKTSNQSGVLKGKKKIHKGKGKTS</sequence>
<evidence type="ECO:0000256" key="1">
    <source>
        <dbReference type="SAM" id="MobiDB-lite"/>
    </source>
</evidence>
<feature type="compositionally biased region" description="Acidic residues" evidence="1">
    <location>
        <begin position="44"/>
        <end position="54"/>
    </location>
</feature>
<protein>
    <submittedName>
        <fullName evidence="2">Uncharacterized protein</fullName>
    </submittedName>
</protein>
<feature type="compositionally biased region" description="Basic and acidic residues" evidence="1">
    <location>
        <begin position="95"/>
        <end position="112"/>
    </location>
</feature>
<keyword evidence="3" id="KW-1185">Reference proteome</keyword>
<feature type="region of interest" description="Disordered" evidence="1">
    <location>
        <begin position="224"/>
        <end position="304"/>
    </location>
</feature>
<dbReference type="Gene3D" id="3.30.160.60">
    <property type="entry name" value="Classic Zinc Finger"/>
    <property type="match status" value="1"/>
</dbReference>
<accession>A0A5E4QAL6</accession>
<dbReference type="EMBL" id="FZQP02002115">
    <property type="protein sequence ID" value="VVC94798.1"/>
    <property type="molecule type" value="Genomic_DNA"/>
</dbReference>
<name>A0A5E4QAL6_9NEOP</name>
<proteinExistence type="predicted"/>
<feature type="compositionally biased region" description="Polar residues" evidence="1">
    <location>
        <begin position="248"/>
        <end position="288"/>
    </location>
</feature>